<dbReference type="InterPro" id="IPR036390">
    <property type="entry name" value="WH_DNA-bd_sf"/>
</dbReference>
<dbReference type="GO" id="GO:0008270">
    <property type="term" value="F:zinc ion binding"/>
    <property type="evidence" value="ECO:0007669"/>
    <property type="project" value="TreeGrafter"/>
</dbReference>
<feature type="binding site" evidence="7">
    <location>
        <position position="142"/>
    </location>
    <ligand>
        <name>Zn(2+)</name>
        <dbReference type="ChEBI" id="CHEBI:29105"/>
    </ligand>
</feature>
<organism evidence="9 10">
    <name type="scientific">Idiomarina aquatica</name>
    <dbReference type="NCBI Taxonomy" id="1327752"/>
    <lineage>
        <taxon>Bacteria</taxon>
        <taxon>Pseudomonadati</taxon>
        <taxon>Pseudomonadota</taxon>
        <taxon>Gammaproteobacteria</taxon>
        <taxon>Alteromonadales</taxon>
        <taxon>Idiomarinaceae</taxon>
        <taxon>Idiomarina</taxon>
    </lineage>
</organism>
<evidence type="ECO:0000256" key="2">
    <source>
        <dbReference type="ARBA" id="ARBA00022491"/>
    </source>
</evidence>
<dbReference type="Pfam" id="PF01475">
    <property type="entry name" value="FUR"/>
    <property type="match status" value="1"/>
</dbReference>
<dbReference type="InterPro" id="IPR002481">
    <property type="entry name" value="FUR"/>
</dbReference>
<comment type="cofactor">
    <cofactor evidence="7">
        <name>Zn(2+)</name>
        <dbReference type="ChEBI" id="CHEBI:29105"/>
    </cofactor>
    <text evidence="7">Binds 1 zinc ion per subunit.</text>
</comment>
<dbReference type="FunFam" id="1.10.10.10:FF:000137">
    <property type="entry name" value="Zinc uptake transcriptional repressor"/>
    <property type="match status" value="1"/>
</dbReference>
<dbReference type="EMBL" id="SNXI01000007">
    <property type="protein sequence ID" value="TDP33220.1"/>
    <property type="molecule type" value="Genomic_DNA"/>
</dbReference>
<dbReference type="InterPro" id="IPR043135">
    <property type="entry name" value="Fur_C"/>
</dbReference>
<dbReference type="PANTHER" id="PTHR33202">
    <property type="entry name" value="ZINC UPTAKE REGULATION PROTEIN"/>
    <property type="match status" value="1"/>
</dbReference>
<comment type="subcellular location">
    <subcellularLocation>
        <location evidence="8">Cytoplasm</location>
    </subcellularLocation>
</comment>
<keyword evidence="6 8" id="KW-0804">Transcription</keyword>
<keyword evidence="2 8" id="KW-0678">Repressor</keyword>
<keyword evidence="8" id="KW-0963">Cytoplasm</keyword>
<dbReference type="Proteomes" id="UP000295531">
    <property type="component" value="Unassembled WGS sequence"/>
</dbReference>
<name>A0A4R6P7U4_9GAMM</name>
<dbReference type="SUPFAM" id="SSF46785">
    <property type="entry name" value="Winged helix' DNA-binding domain"/>
    <property type="match status" value="1"/>
</dbReference>
<dbReference type="Gene3D" id="3.30.1490.190">
    <property type="match status" value="1"/>
</dbReference>
<feature type="binding site" evidence="7">
    <location>
        <position position="102"/>
    </location>
    <ligand>
        <name>Zn(2+)</name>
        <dbReference type="ChEBI" id="CHEBI:29105"/>
    </ligand>
</feature>
<feature type="binding site" evidence="7">
    <location>
        <position position="145"/>
    </location>
    <ligand>
        <name>Zn(2+)</name>
        <dbReference type="ChEBI" id="CHEBI:29105"/>
    </ligand>
</feature>
<comment type="similarity">
    <text evidence="1 8">Belongs to the Fur family.</text>
</comment>
<dbReference type="GO" id="GO:0003700">
    <property type="term" value="F:DNA-binding transcription factor activity"/>
    <property type="evidence" value="ECO:0007669"/>
    <property type="project" value="UniProtKB-UniRule"/>
</dbReference>
<evidence type="ECO:0000256" key="4">
    <source>
        <dbReference type="ARBA" id="ARBA00023015"/>
    </source>
</evidence>
<proteinExistence type="inferred from homology"/>
<comment type="caution">
    <text evidence="9">The sequence shown here is derived from an EMBL/GenBank/DDBJ whole genome shotgun (WGS) entry which is preliminary data.</text>
</comment>
<evidence type="ECO:0000256" key="1">
    <source>
        <dbReference type="ARBA" id="ARBA00007957"/>
    </source>
</evidence>
<gene>
    <name evidence="8" type="primary">fur</name>
    <name evidence="9" type="ORF">DEU29_10739</name>
</gene>
<evidence type="ECO:0000313" key="9">
    <source>
        <dbReference type="EMBL" id="TDP33220.1"/>
    </source>
</evidence>
<dbReference type="GO" id="GO:0045892">
    <property type="term" value="P:negative regulation of DNA-templated transcription"/>
    <property type="evidence" value="ECO:0007669"/>
    <property type="project" value="TreeGrafter"/>
</dbReference>
<keyword evidence="4 8" id="KW-0805">Transcription regulation</keyword>
<dbReference type="GO" id="GO:0005829">
    <property type="term" value="C:cytosol"/>
    <property type="evidence" value="ECO:0007669"/>
    <property type="project" value="TreeGrafter"/>
</dbReference>
<dbReference type="Gene3D" id="1.10.10.10">
    <property type="entry name" value="Winged helix-like DNA-binding domain superfamily/Winged helix DNA-binding domain"/>
    <property type="match status" value="1"/>
</dbReference>
<keyword evidence="3 7" id="KW-0862">Zinc</keyword>
<feature type="binding site" evidence="7">
    <location>
        <position position="105"/>
    </location>
    <ligand>
        <name>Zn(2+)</name>
        <dbReference type="ChEBI" id="CHEBI:29105"/>
    </ligand>
</feature>
<keyword evidence="10" id="KW-1185">Reference proteome</keyword>
<evidence type="ECO:0000313" key="10">
    <source>
        <dbReference type="Proteomes" id="UP000295531"/>
    </source>
</evidence>
<keyword evidence="7 8" id="KW-0479">Metal-binding</keyword>
<dbReference type="PANTHER" id="PTHR33202:SF6">
    <property type="entry name" value="ZINC UPTAKE REGULATION PROTEIN"/>
    <property type="match status" value="1"/>
</dbReference>
<evidence type="ECO:0000256" key="5">
    <source>
        <dbReference type="ARBA" id="ARBA00023125"/>
    </source>
</evidence>
<comment type="subunit">
    <text evidence="8">Homodimer.</text>
</comment>
<sequence>MTKSETERLVRKAEKLCQARGARMTSTRKEVFAILAQQDGSIGAYDLLDQLKIIVPNAKPPTIYRALDFLQEQGFVHKITSSNSFVLCSHFDHHHPVQMLICESCGNVQEIQSDGVYEELQHQAEGQGFLVQEQTIEAHGLCAKCH</sequence>
<dbReference type="NCBIfam" id="NF008646">
    <property type="entry name" value="PRK11639.1"/>
    <property type="match status" value="1"/>
</dbReference>
<accession>A0A4R6P7U4</accession>
<evidence type="ECO:0000256" key="7">
    <source>
        <dbReference type="PIRSR" id="PIRSR602481-1"/>
    </source>
</evidence>
<dbReference type="RefSeq" id="WP_133539534.1">
    <property type="nucleotide sequence ID" value="NZ_SNXI01000007.1"/>
</dbReference>
<dbReference type="OrthoDB" id="9801127at2"/>
<evidence type="ECO:0000256" key="6">
    <source>
        <dbReference type="ARBA" id="ARBA00023163"/>
    </source>
</evidence>
<reference evidence="9 10" key="1">
    <citation type="submission" date="2019-03" db="EMBL/GenBank/DDBJ databases">
        <title>Freshwater and sediment microbial communities from various areas in North America, analyzing microbe dynamics in response to fracking.</title>
        <authorList>
            <person name="Lamendella R."/>
        </authorList>
    </citation>
    <scope>NUCLEOTIDE SEQUENCE [LARGE SCALE GENOMIC DNA]</scope>
    <source>
        <strain evidence="9 10">18_TX</strain>
    </source>
</reference>
<dbReference type="InterPro" id="IPR036388">
    <property type="entry name" value="WH-like_DNA-bd_sf"/>
</dbReference>
<dbReference type="GO" id="GO:0000976">
    <property type="term" value="F:transcription cis-regulatory region binding"/>
    <property type="evidence" value="ECO:0007669"/>
    <property type="project" value="TreeGrafter"/>
</dbReference>
<keyword evidence="5 8" id="KW-0238">DNA-binding</keyword>
<dbReference type="GO" id="GO:1900376">
    <property type="term" value="P:regulation of secondary metabolite biosynthetic process"/>
    <property type="evidence" value="ECO:0007669"/>
    <property type="project" value="TreeGrafter"/>
</dbReference>
<evidence type="ECO:0000256" key="3">
    <source>
        <dbReference type="ARBA" id="ARBA00022833"/>
    </source>
</evidence>
<dbReference type="CDD" id="cd07153">
    <property type="entry name" value="Fur_like"/>
    <property type="match status" value="1"/>
</dbReference>
<evidence type="ECO:0000256" key="8">
    <source>
        <dbReference type="RuleBase" id="RU364037"/>
    </source>
</evidence>
<protein>
    <recommendedName>
        <fullName evidence="8">Ferric uptake regulation protein</fullName>
    </recommendedName>
</protein>
<dbReference type="AlphaFoldDB" id="A0A4R6P7U4"/>
<keyword evidence="8" id="KW-0408">Iron</keyword>